<keyword evidence="3" id="KW-1185">Reference proteome</keyword>
<gene>
    <name evidence="2" type="ORF">BLNAU_17366</name>
</gene>
<dbReference type="EMBL" id="JARBJD010000193">
    <property type="protein sequence ID" value="KAK2947696.1"/>
    <property type="molecule type" value="Genomic_DNA"/>
</dbReference>
<dbReference type="Pfam" id="PF01208">
    <property type="entry name" value="URO-D"/>
    <property type="match status" value="1"/>
</dbReference>
<reference evidence="2 3" key="1">
    <citation type="journal article" date="2022" name="bioRxiv">
        <title>Genomics of Preaxostyla Flagellates Illuminates Evolutionary Transitions and the Path Towards Mitochondrial Loss.</title>
        <authorList>
            <person name="Novak L.V.F."/>
            <person name="Treitli S.C."/>
            <person name="Pyrih J."/>
            <person name="Halakuc P."/>
            <person name="Pipaliya S.V."/>
            <person name="Vacek V."/>
            <person name="Brzon O."/>
            <person name="Soukal P."/>
            <person name="Eme L."/>
            <person name="Dacks J.B."/>
            <person name="Karnkowska A."/>
            <person name="Elias M."/>
            <person name="Hampl V."/>
        </authorList>
    </citation>
    <scope>NUCLEOTIDE SEQUENCE [LARGE SCALE GENOMIC DNA]</scope>
    <source>
        <strain evidence="2">NAU3</strain>
        <tissue evidence="2">Gut</tissue>
    </source>
</reference>
<comment type="caution">
    <text evidence="2">The sequence shown here is derived from an EMBL/GenBank/DDBJ whole genome shotgun (WGS) entry which is preliminary data.</text>
</comment>
<protein>
    <submittedName>
        <fullName evidence="2">Uroporphyrinogen decarboxylase</fullName>
    </submittedName>
</protein>
<evidence type="ECO:0000313" key="2">
    <source>
        <dbReference type="EMBL" id="KAK2947696.1"/>
    </source>
</evidence>
<evidence type="ECO:0000259" key="1">
    <source>
        <dbReference type="Pfam" id="PF01208"/>
    </source>
</evidence>
<dbReference type="PANTHER" id="PTHR47099">
    <property type="entry name" value="METHYLCOBAMIDE:COM METHYLTRANSFERASE MTBA"/>
    <property type="match status" value="1"/>
</dbReference>
<proteinExistence type="predicted"/>
<dbReference type="Proteomes" id="UP001281761">
    <property type="component" value="Unassembled WGS sequence"/>
</dbReference>
<feature type="domain" description="Uroporphyrinogen decarboxylase (URO-D)" evidence="1">
    <location>
        <begin position="85"/>
        <end position="326"/>
    </location>
</feature>
<name>A0ABQ9XBQ5_9EUKA</name>
<sequence>MTTLTKRQRLQKVIDNQSVDYVPSSFWFHFLENPEPSVTIDDPSLETILFEGQKKFITELNPDLVKVMSDGYFIYPDEALTKGQTIEEWKKVSIIPRSHKWVQMQVEHLKKLTSAFPDTPMFYNFFSPAYTLRWTMGKENYLRLILTAPEAAREILSIVGESMKGLAEAVISEGGADGLYYIVQNPDMNVVSSAVYTSVITPSDKMVLDAANAASSNHTLLHICGYAGVKNDLSIFTSYESAIVNWAVNVEGVSLKEGKSLFGGRAVMGGFPNTAGSILEAGSKEEIQAMAKKIVSDAGGVGVIVGADCSLGKTQDVSHLIWVREALQDKSK</sequence>
<dbReference type="PANTHER" id="PTHR47099:SF1">
    <property type="entry name" value="METHYLCOBAMIDE:COM METHYLTRANSFERASE MTBA"/>
    <property type="match status" value="1"/>
</dbReference>
<accession>A0ABQ9XBQ5</accession>
<dbReference type="InterPro" id="IPR052024">
    <property type="entry name" value="Methanogen_methyltrans"/>
</dbReference>
<dbReference type="InterPro" id="IPR000257">
    <property type="entry name" value="Uroporphyrinogen_deCOase"/>
</dbReference>
<organism evidence="2 3">
    <name type="scientific">Blattamonas nauphoetae</name>
    <dbReference type="NCBI Taxonomy" id="2049346"/>
    <lineage>
        <taxon>Eukaryota</taxon>
        <taxon>Metamonada</taxon>
        <taxon>Preaxostyla</taxon>
        <taxon>Oxymonadida</taxon>
        <taxon>Blattamonas</taxon>
    </lineage>
</organism>
<dbReference type="Gene3D" id="3.20.20.210">
    <property type="match status" value="1"/>
</dbReference>
<dbReference type="InterPro" id="IPR038071">
    <property type="entry name" value="UROD/MetE-like_sf"/>
</dbReference>
<evidence type="ECO:0000313" key="3">
    <source>
        <dbReference type="Proteomes" id="UP001281761"/>
    </source>
</evidence>
<dbReference type="SUPFAM" id="SSF51726">
    <property type="entry name" value="UROD/MetE-like"/>
    <property type="match status" value="1"/>
</dbReference>